<sequence length="458" mass="50934">MDQNMIDATSSGALMDKTPAVARHLISNMASNTTIQDQRSHHIPSGERKSTNKVSITSEAVRCWTTSVKHTIKSLWNMYLGGAPNRCVPHIMNANNLQFQQNLNTMIHDLKMQVGQLANIAASSGNIPSETIPNLKGGVSILQLRLVYVESEPEAKSRVHQQARVVPLPFPTQTILARKSRTDKDLLKMFRRVKINIFLLDVIKQIPKYAKFLKELCMHKRKNLKGGIETGGVMSALIKHGDVTAGSQQVLPKRCRDPSIFSVPCTISECTFANAMLDLGASINVMPSSIYKSLNFAYGNDNSVGQQKYCAALRYSRRCFSPSQRVLDMEDKASGKGSTLIIGRPFFMTVRTKIDVNARTLSMEFRDNLLQFNIFEAVKHPTKDHSLFSIDIIDELVEEYMQIGTSSANFSNFIKIPNVMDYFNFVEDVSDSVNMCDGGPKCFGCDGDSQGSISSAFH</sequence>
<dbReference type="EMBL" id="QJKJ01001845">
    <property type="protein sequence ID" value="RDY05608.1"/>
    <property type="molecule type" value="Genomic_DNA"/>
</dbReference>
<dbReference type="PANTHER" id="PTHR33067">
    <property type="entry name" value="RNA-DIRECTED DNA POLYMERASE-RELATED"/>
    <property type="match status" value="1"/>
</dbReference>
<dbReference type="Gene3D" id="2.40.70.10">
    <property type="entry name" value="Acid Proteases"/>
    <property type="match status" value="1"/>
</dbReference>
<protein>
    <submittedName>
        <fullName evidence="2">Uncharacterized protein</fullName>
    </submittedName>
</protein>
<evidence type="ECO:0000313" key="2">
    <source>
        <dbReference type="EMBL" id="RDY05608.1"/>
    </source>
</evidence>
<dbReference type="InterPro" id="IPR021109">
    <property type="entry name" value="Peptidase_aspartic_dom_sf"/>
</dbReference>
<gene>
    <name evidence="2" type="ORF">CR513_10526</name>
</gene>
<proteinExistence type="predicted"/>
<dbReference type="OrthoDB" id="1414696at2759"/>
<keyword evidence="3" id="KW-1185">Reference proteome</keyword>
<dbReference type="PANTHER" id="PTHR33067:SF15">
    <property type="entry name" value="RNA-DIRECTED DNA POLYMERASE"/>
    <property type="match status" value="1"/>
</dbReference>
<accession>A0A371HS25</accession>
<comment type="caution">
    <text evidence="2">The sequence shown here is derived from an EMBL/GenBank/DDBJ whole genome shotgun (WGS) entry which is preliminary data.</text>
</comment>
<feature type="compositionally biased region" description="Basic and acidic residues" evidence="1">
    <location>
        <begin position="38"/>
        <end position="50"/>
    </location>
</feature>
<dbReference type="Proteomes" id="UP000257109">
    <property type="component" value="Unassembled WGS sequence"/>
</dbReference>
<dbReference type="AlphaFoldDB" id="A0A371HS25"/>
<name>A0A371HS25_MUCPR</name>
<feature type="non-terminal residue" evidence="2">
    <location>
        <position position="1"/>
    </location>
</feature>
<evidence type="ECO:0000256" key="1">
    <source>
        <dbReference type="SAM" id="MobiDB-lite"/>
    </source>
</evidence>
<feature type="region of interest" description="Disordered" evidence="1">
    <location>
        <begin position="31"/>
        <end position="53"/>
    </location>
</feature>
<reference evidence="2" key="1">
    <citation type="submission" date="2018-05" db="EMBL/GenBank/DDBJ databases">
        <title>Draft genome of Mucuna pruriens seed.</title>
        <authorList>
            <person name="Nnadi N.E."/>
            <person name="Vos R."/>
            <person name="Hasami M.H."/>
            <person name="Devisetty U.K."/>
            <person name="Aguiy J.C."/>
        </authorList>
    </citation>
    <scope>NUCLEOTIDE SEQUENCE [LARGE SCALE GENOMIC DNA]</scope>
    <source>
        <strain evidence="2">JCA_2017</strain>
    </source>
</reference>
<organism evidence="2 3">
    <name type="scientific">Mucuna pruriens</name>
    <name type="common">Velvet bean</name>
    <name type="synonym">Dolichos pruriens</name>
    <dbReference type="NCBI Taxonomy" id="157652"/>
    <lineage>
        <taxon>Eukaryota</taxon>
        <taxon>Viridiplantae</taxon>
        <taxon>Streptophyta</taxon>
        <taxon>Embryophyta</taxon>
        <taxon>Tracheophyta</taxon>
        <taxon>Spermatophyta</taxon>
        <taxon>Magnoliopsida</taxon>
        <taxon>eudicotyledons</taxon>
        <taxon>Gunneridae</taxon>
        <taxon>Pentapetalae</taxon>
        <taxon>rosids</taxon>
        <taxon>fabids</taxon>
        <taxon>Fabales</taxon>
        <taxon>Fabaceae</taxon>
        <taxon>Papilionoideae</taxon>
        <taxon>50 kb inversion clade</taxon>
        <taxon>NPAAA clade</taxon>
        <taxon>indigoferoid/millettioid clade</taxon>
        <taxon>Phaseoleae</taxon>
        <taxon>Mucuna</taxon>
    </lineage>
</organism>
<evidence type="ECO:0000313" key="3">
    <source>
        <dbReference type="Proteomes" id="UP000257109"/>
    </source>
</evidence>